<proteinExistence type="predicted"/>
<dbReference type="Proteomes" id="UP000237105">
    <property type="component" value="Unassembled WGS sequence"/>
</dbReference>
<sequence>MARENIQGGTSCAIECLPADLDKDRTIGNTSCNKMLADAPRKRTRRNELCDRMLA</sequence>
<dbReference type="EMBL" id="JXTB01000004">
    <property type="protein sequence ID" value="PON79362.1"/>
    <property type="molecule type" value="Genomic_DNA"/>
</dbReference>
<evidence type="ECO:0000313" key="1">
    <source>
        <dbReference type="EMBL" id="PON79362.1"/>
    </source>
</evidence>
<evidence type="ECO:0000313" key="2">
    <source>
        <dbReference type="Proteomes" id="UP000237105"/>
    </source>
</evidence>
<dbReference type="AlphaFoldDB" id="A0A2P5E1F1"/>
<keyword evidence="2" id="KW-1185">Reference proteome</keyword>
<name>A0A2P5E1F1_PARAD</name>
<organism evidence="1 2">
    <name type="scientific">Parasponia andersonii</name>
    <name type="common">Sponia andersonii</name>
    <dbReference type="NCBI Taxonomy" id="3476"/>
    <lineage>
        <taxon>Eukaryota</taxon>
        <taxon>Viridiplantae</taxon>
        <taxon>Streptophyta</taxon>
        <taxon>Embryophyta</taxon>
        <taxon>Tracheophyta</taxon>
        <taxon>Spermatophyta</taxon>
        <taxon>Magnoliopsida</taxon>
        <taxon>eudicotyledons</taxon>
        <taxon>Gunneridae</taxon>
        <taxon>Pentapetalae</taxon>
        <taxon>rosids</taxon>
        <taxon>fabids</taxon>
        <taxon>Rosales</taxon>
        <taxon>Cannabaceae</taxon>
        <taxon>Parasponia</taxon>
    </lineage>
</organism>
<reference evidence="2" key="1">
    <citation type="submission" date="2016-06" db="EMBL/GenBank/DDBJ databases">
        <title>Parallel loss of symbiosis genes in relatives of nitrogen-fixing non-legume Parasponia.</title>
        <authorList>
            <person name="Van Velzen R."/>
            <person name="Holmer R."/>
            <person name="Bu F."/>
            <person name="Rutten L."/>
            <person name="Van Zeijl A."/>
            <person name="Liu W."/>
            <person name="Santuari L."/>
            <person name="Cao Q."/>
            <person name="Sharma T."/>
            <person name="Shen D."/>
            <person name="Roswanjaya Y."/>
            <person name="Wardhani T."/>
            <person name="Kalhor M.S."/>
            <person name="Jansen J."/>
            <person name="Van den Hoogen J."/>
            <person name="Gungor B."/>
            <person name="Hartog M."/>
            <person name="Hontelez J."/>
            <person name="Verver J."/>
            <person name="Yang W.-C."/>
            <person name="Schijlen E."/>
            <person name="Repin R."/>
            <person name="Schilthuizen M."/>
            <person name="Schranz E."/>
            <person name="Heidstra R."/>
            <person name="Miyata K."/>
            <person name="Fedorova E."/>
            <person name="Kohlen W."/>
            <person name="Bisseling T."/>
            <person name="Smit S."/>
            <person name="Geurts R."/>
        </authorList>
    </citation>
    <scope>NUCLEOTIDE SEQUENCE [LARGE SCALE GENOMIC DNA]</scope>
    <source>
        <strain evidence="2">cv. WU1-14</strain>
    </source>
</reference>
<gene>
    <name evidence="1" type="ORF">PanWU01x14_010970</name>
</gene>
<accession>A0A2P5E1F1</accession>
<feature type="non-terminal residue" evidence="1">
    <location>
        <position position="55"/>
    </location>
</feature>
<comment type="caution">
    <text evidence="1">The sequence shown here is derived from an EMBL/GenBank/DDBJ whole genome shotgun (WGS) entry which is preliminary data.</text>
</comment>
<protein>
    <submittedName>
        <fullName evidence="1">Uncharacterized protein</fullName>
    </submittedName>
</protein>